<dbReference type="EMBL" id="RWGY01000034">
    <property type="protein sequence ID" value="TVU13429.1"/>
    <property type="molecule type" value="Genomic_DNA"/>
</dbReference>
<keyword evidence="3" id="KW-1185">Reference proteome</keyword>
<comment type="caution">
    <text evidence="2">The sequence shown here is derived from an EMBL/GenBank/DDBJ whole genome shotgun (WGS) entry which is preliminary data.</text>
</comment>
<dbReference type="AlphaFoldDB" id="A0A5J9TPW8"/>
<accession>A0A5J9TPW8</accession>
<dbReference type="Gramene" id="TVU13429">
    <property type="protein sequence ID" value="TVU13429"/>
    <property type="gene ID" value="EJB05_40485"/>
</dbReference>
<organism evidence="2 3">
    <name type="scientific">Eragrostis curvula</name>
    <name type="common">weeping love grass</name>
    <dbReference type="NCBI Taxonomy" id="38414"/>
    <lineage>
        <taxon>Eukaryota</taxon>
        <taxon>Viridiplantae</taxon>
        <taxon>Streptophyta</taxon>
        <taxon>Embryophyta</taxon>
        <taxon>Tracheophyta</taxon>
        <taxon>Spermatophyta</taxon>
        <taxon>Magnoliopsida</taxon>
        <taxon>Liliopsida</taxon>
        <taxon>Poales</taxon>
        <taxon>Poaceae</taxon>
        <taxon>PACMAD clade</taxon>
        <taxon>Chloridoideae</taxon>
        <taxon>Eragrostideae</taxon>
        <taxon>Eragrostidinae</taxon>
        <taxon>Eragrostis</taxon>
    </lineage>
</organism>
<reference evidence="2 3" key="1">
    <citation type="journal article" date="2019" name="Sci. Rep.">
        <title>A high-quality genome of Eragrostis curvula grass provides insights into Poaceae evolution and supports new strategies to enhance forage quality.</title>
        <authorList>
            <person name="Carballo J."/>
            <person name="Santos B.A.C.M."/>
            <person name="Zappacosta D."/>
            <person name="Garbus I."/>
            <person name="Selva J.P."/>
            <person name="Gallo C.A."/>
            <person name="Diaz A."/>
            <person name="Albertini E."/>
            <person name="Caccamo M."/>
            <person name="Echenique V."/>
        </authorList>
    </citation>
    <scope>NUCLEOTIDE SEQUENCE [LARGE SCALE GENOMIC DNA]</scope>
    <source>
        <strain evidence="3">cv. Victoria</strain>
        <tissue evidence="2">Leaf</tissue>
    </source>
</reference>
<feature type="region of interest" description="Disordered" evidence="1">
    <location>
        <begin position="103"/>
        <end position="126"/>
    </location>
</feature>
<name>A0A5J9TPW8_9POAL</name>
<feature type="non-terminal residue" evidence="2">
    <location>
        <position position="1"/>
    </location>
</feature>
<protein>
    <submittedName>
        <fullName evidence="2">Uncharacterized protein</fullName>
    </submittedName>
</protein>
<evidence type="ECO:0000256" key="1">
    <source>
        <dbReference type="SAM" id="MobiDB-lite"/>
    </source>
</evidence>
<gene>
    <name evidence="2" type="ORF">EJB05_40485</name>
</gene>
<proteinExistence type="predicted"/>
<dbReference type="Proteomes" id="UP000324897">
    <property type="component" value="Unassembled WGS sequence"/>
</dbReference>
<evidence type="ECO:0000313" key="3">
    <source>
        <dbReference type="Proteomes" id="UP000324897"/>
    </source>
</evidence>
<evidence type="ECO:0000313" key="2">
    <source>
        <dbReference type="EMBL" id="TVU13429.1"/>
    </source>
</evidence>
<feature type="region of interest" description="Disordered" evidence="1">
    <location>
        <begin position="1"/>
        <end position="25"/>
    </location>
</feature>
<sequence length="258" mass="28583">QTNGWQRLLRPSVPRPPPSTPAIHDGGSFLSPPGWCGAAAPSIFHQGPAAQPLRCGGKGRRLPVSFTARASLPFSSLRRRSGRGLPRRLVVWRRCSSSSMARRGSLDMERTATARRQATTVPSCSQKQRASTSGFERCYPSLAEDQPVAVPVCRAIYLRQRLTQVQVRMGRQQAPLLRCASWCNGDLLHCGELLPLPQSFFLLICDAAMDAPFIGNLHFGFSVVGKEAQLGMREKEILEFHPTPRLMEDQDHLHHLQA</sequence>